<dbReference type="SUPFAM" id="SSF53927">
    <property type="entry name" value="Cytidine deaminase-like"/>
    <property type="match status" value="1"/>
</dbReference>
<feature type="active site" description="Cysteine persulfide intermediate" evidence="3">
    <location>
        <position position="122"/>
    </location>
</feature>
<dbReference type="EMBL" id="SPKJ01000083">
    <property type="protein sequence ID" value="MYZ49608.1"/>
    <property type="molecule type" value="Genomic_DNA"/>
</dbReference>
<dbReference type="GO" id="GO:0005737">
    <property type="term" value="C:cytoplasm"/>
    <property type="evidence" value="ECO:0007669"/>
    <property type="project" value="UniProtKB-SubCell"/>
</dbReference>
<dbReference type="GO" id="GO:0097163">
    <property type="term" value="F:sulfur carrier activity"/>
    <property type="evidence" value="ECO:0007669"/>
    <property type="project" value="UniProtKB-UniRule"/>
</dbReference>
<dbReference type="AlphaFoldDB" id="A0A964WV27"/>
<reference evidence="4" key="1">
    <citation type="submission" date="2019-03" db="EMBL/GenBank/DDBJ databases">
        <title>Afifella sp. nov., isolated from activated sludge.</title>
        <authorList>
            <person name="Li Q."/>
            <person name="Liu Y."/>
        </authorList>
    </citation>
    <scope>NUCLEOTIDE SEQUENCE</scope>
    <source>
        <strain evidence="4">L72</strain>
    </source>
</reference>
<comment type="similarity">
    <text evidence="3">Belongs to the FdhD family.</text>
</comment>
<proteinExistence type="inferred from homology"/>
<dbReference type="PIRSF" id="PIRSF015626">
    <property type="entry name" value="FdhD"/>
    <property type="match status" value="1"/>
</dbReference>
<keyword evidence="1 3" id="KW-0963">Cytoplasm</keyword>
<sequence>MSAAAWPDPAEAPPPPAARQVFRRVFRSGETTEGPRVLAEEVAVALSYDGSTHAVMMATPAELEDFAVGFSLTERIVEEPEEIESIAVLATTDGIDLQMRLRTGRAEAVAARRRHLAGPTGCGLCGIESLAEAMRSPPPVPRRMRIDASALGEAVASLSGLQALYRQTGAVHGAAFWRPAEGIVRLREDVGRHNALDKLAGALARDAISPAGGAVLLTSRLSVEMVQKAAVLGAEVLVAISAPTGLAVRTAEAAGITLVAIARADGFEVFTRPERLRAGPAARS</sequence>
<evidence type="ECO:0000313" key="5">
    <source>
        <dbReference type="Proteomes" id="UP000773614"/>
    </source>
</evidence>
<dbReference type="PANTHER" id="PTHR30592:SF1">
    <property type="entry name" value="SULFUR CARRIER PROTEIN FDHD"/>
    <property type="match status" value="1"/>
</dbReference>
<dbReference type="Gene3D" id="3.10.20.10">
    <property type="match status" value="1"/>
</dbReference>
<dbReference type="Pfam" id="PF02634">
    <property type="entry name" value="FdhD-NarQ"/>
    <property type="match status" value="1"/>
</dbReference>
<comment type="caution">
    <text evidence="3">Lacks conserved residue(s) required for the propagation of feature annotation.</text>
</comment>
<organism evidence="4 5">
    <name type="scientific">Propylenella binzhouense</name>
    <dbReference type="NCBI Taxonomy" id="2555902"/>
    <lineage>
        <taxon>Bacteria</taxon>
        <taxon>Pseudomonadati</taxon>
        <taxon>Pseudomonadota</taxon>
        <taxon>Alphaproteobacteria</taxon>
        <taxon>Hyphomicrobiales</taxon>
        <taxon>Propylenellaceae</taxon>
        <taxon>Propylenella</taxon>
    </lineage>
</organism>
<comment type="function">
    <text evidence="3">Required for formate dehydrogenase (FDH) activity. Acts as a sulfur carrier protein that transfers sulfur from IscS to the molybdenum cofactor prior to its insertion into FDH.</text>
</comment>
<keyword evidence="5" id="KW-1185">Reference proteome</keyword>
<dbReference type="InterPro" id="IPR003786">
    <property type="entry name" value="FdhD"/>
</dbReference>
<dbReference type="Proteomes" id="UP000773614">
    <property type="component" value="Unassembled WGS sequence"/>
</dbReference>
<dbReference type="NCBIfam" id="TIGR00129">
    <property type="entry name" value="fdhD_narQ"/>
    <property type="match status" value="1"/>
</dbReference>
<dbReference type="GO" id="GO:0006777">
    <property type="term" value="P:Mo-molybdopterin cofactor biosynthetic process"/>
    <property type="evidence" value="ECO:0007669"/>
    <property type="project" value="UniProtKB-UniRule"/>
</dbReference>
<dbReference type="InterPro" id="IPR016193">
    <property type="entry name" value="Cytidine_deaminase-like"/>
</dbReference>
<dbReference type="GO" id="GO:0016783">
    <property type="term" value="F:sulfurtransferase activity"/>
    <property type="evidence" value="ECO:0007669"/>
    <property type="project" value="InterPro"/>
</dbReference>
<dbReference type="Gene3D" id="3.40.140.10">
    <property type="entry name" value="Cytidine Deaminase, domain 2"/>
    <property type="match status" value="1"/>
</dbReference>
<protein>
    <recommendedName>
        <fullName evidence="3">Sulfur carrier protein FdhD</fullName>
    </recommendedName>
</protein>
<evidence type="ECO:0000313" key="4">
    <source>
        <dbReference type="EMBL" id="MYZ49608.1"/>
    </source>
</evidence>
<dbReference type="OrthoDB" id="3197277at2"/>
<evidence type="ECO:0000256" key="1">
    <source>
        <dbReference type="ARBA" id="ARBA00022490"/>
    </source>
</evidence>
<gene>
    <name evidence="3 4" type="primary">fdhD</name>
    <name evidence="4" type="ORF">E4O86_18010</name>
</gene>
<name>A0A964WV27_9HYPH</name>
<evidence type="ECO:0000256" key="3">
    <source>
        <dbReference type="HAMAP-Rule" id="MF_00187"/>
    </source>
</evidence>
<dbReference type="HAMAP" id="MF_00187">
    <property type="entry name" value="FdhD"/>
    <property type="match status" value="1"/>
</dbReference>
<dbReference type="RefSeq" id="WP_161141948.1">
    <property type="nucleotide sequence ID" value="NZ_SPKJ01000083.1"/>
</dbReference>
<comment type="subcellular location">
    <subcellularLocation>
        <location evidence="3">Cytoplasm</location>
    </subcellularLocation>
</comment>
<comment type="caution">
    <text evidence="4">The sequence shown here is derived from an EMBL/GenBank/DDBJ whole genome shotgun (WGS) entry which is preliminary data.</text>
</comment>
<evidence type="ECO:0000256" key="2">
    <source>
        <dbReference type="ARBA" id="ARBA00023150"/>
    </source>
</evidence>
<accession>A0A964WV27</accession>
<keyword evidence="2 3" id="KW-0501">Molybdenum cofactor biosynthesis</keyword>
<dbReference type="PANTHER" id="PTHR30592">
    <property type="entry name" value="FORMATE DEHYDROGENASE"/>
    <property type="match status" value="1"/>
</dbReference>